<evidence type="ECO:0000256" key="12">
    <source>
        <dbReference type="ARBA" id="ARBA00029811"/>
    </source>
</evidence>
<dbReference type="SUPFAM" id="SSF55486">
    <property type="entry name" value="Metalloproteases ('zincins'), catalytic domain"/>
    <property type="match status" value="1"/>
</dbReference>
<evidence type="ECO:0000256" key="5">
    <source>
        <dbReference type="ARBA" id="ARBA00015611"/>
    </source>
</evidence>
<evidence type="ECO:0000256" key="9">
    <source>
        <dbReference type="ARBA" id="ARBA00022801"/>
    </source>
</evidence>
<organism evidence="16 17">
    <name type="scientific">Actinocorallia longicatena</name>
    <dbReference type="NCBI Taxonomy" id="111803"/>
    <lineage>
        <taxon>Bacteria</taxon>
        <taxon>Bacillati</taxon>
        <taxon>Actinomycetota</taxon>
        <taxon>Actinomycetes</taxon>
        <taxon>Streptosporangiales</taxon>
        <taxon>Thermomonosporaceae</taxon>
        <taxon>Actinocorallia</taxon>
    </lineage>
</organism>
<dbReference type="InterPro" id="IPR001930">
    <property type="entry name" value="Peptidase_M1"/>
</dbReference>
<evidence type="ECO:0000256" key="7">
    <source>
        <dbReference type="ARBA" id="ARBA00022670"/>
    </source>
</evidence>
<dbReference type="Proteomes" id="UP001501237">
    <property type="component" value="Unassembled WGS sequence"/>
</dbReference>
<evidence type="ECO:0000259" key="15">
    <source>
        <dbReference type="Pfam" id="PF17900"/>
    </source>
</evidence>
<keyword evidence="7" id="KW-0645">Protease</keyword>
<dbReference type="CDD" id="cd09603">
    <property type="entry name" value="M1_APN_like"/>
    <property type="match status" value="1"/>
</dbReference>
<dbReference type="Pfam" id="PF17900">
    <property type="entry name" value="Peptidase_M1_N"/>
    <property type="match status" value="1"/>
</dbReference>
<dbReference type="EMBL" id="BAAAUV010000007">
    <property type="protein sequence ID" value="GAA3214120.1"/>
    <property type="molecule type" value="Genomic_DNA"/>
</dbReference>
<keyword evidence="8" id="KW-0479">Metal-binding</keyword>
<comment type="catalytic activity">
    <reaction evidence="1">
        <text>Release of an N-terminal amino acid, Xaa-|-Yaa- from a peptide, amide or arylamide. Xaa is preferably Ala, but may be most amino acids including Pro (slow action). When a terminal hydrophobic residue is followed by a prolyl residue, the two may be released as an intact Xaa-Pro dipeptide.</text>
        <dbReference type="EC" id="3.4.11.2"/>
    </reaction>
</comment>
<evidence type="ECO:0000313" key="17">
    <source>
        <dbReference type="Proteomes" id="UP001501237"/>
    </source>
</evidence>
<evidence type="ECO:0000313" key="16">
    <source>
        <dbReference type="EMBL" id="GAA3214120.1"/>
    </source>
</evidence>
<dbReference type="InterPro" id="IPR050344">
    <property type="entry name" value="Peptidase_M1_aminopeptidases"/>
</dbReference>
<name>A0ABP6QFT9_9ACTN</name>
<dbReference type="Gene3D" id="2.60.40.1730">
    <property type="entry name" value="tricorn interacting facor f3 domain"/>
    <property type="match status" value="1"/>
</dbReference>
<dbReference type="EC" id="3.4.11.2" evidence="4"/>
<gene>
    <name evidence="16" type="ORF">GCM10010468_34710</name>
</gene>
<evidence type="ECO:0000256" key="6">
    <source>
        <dbReference type="ARBA" id="ARBA00022438"/>
    </source>
</evidence>
<feature type="domain" description="Aminopeptidase N-like N-terminal" evidence="15">
    <location>
        <begin position="18"/>
        <end position="185"/>
    </location>
</feature>
<dbReference type="PANTHER" id="PTHR11533">
    <property type="entry name" value="PROTEASE M1 ZINC METALLOPROTEASE"/>
    <property type="match status" value="1"/>
</dbReference>
<keyword evidence="11" id="KW-0482">Metalloprotease</keyword>
<keyword evidence="10" id="KW-0862">Zinc</keyword>
<evidence type="ECO:0000256" key="13">
    <source>
        <dbReference type="ARBA" id="ARBA00031533"/>
    </source>
</evidence>
<comment type="similarity">
    <text evidence="3">Belongs to the peptidase M1 family.</text>
</comment>
<accession>A0ABP6QFT9</accession>
<evidence type="ECO:0000256" key="10">
    <source>
        <dbReference type="ARBA" id="ARBA00022833"/>
    </source>
</evidence>
<dbReference type="RefSeq" id="WP_344829210.1">
    <property type="nucleotide sequence ID" value="NZ_BAAAUV010000007.1"/>
</dbReference>
<evidence type="ECO:0000256" key="11">
    <source>
        <dbReference type="ARBA" id="ARBA00023049"/>
    </source>
</evidence>
<sequence>MPRAYFAERAPKPYRVLAYDLTLDYRVGPNRLAGTAVIACSTPAPLDRLVLDLGTFRISKVLVDGRPARFTHRSEELRISPARPVQGEFSIEVRYAGNPKPVPSHFGGLGWDQLTDGSFVASQPTGAPSWFPCDDRPGAKARFRISVTTGAGYDVLATGELASRRRSGASTTWVYEQDAPMAPYLASVQIGRYSSTRLPGTVPQTVHHPSHLAEEVLRDFARQDRMVAAFSAYFGPYPFPSYTVVVTDDDLEIPVEAQGMATFGANHLDGRNERLIAHELAHNWFGNSLTIGSWRDIWLHEGFACYAEWLWWEACGEGTADEHARRWRERLARRPLEYALADPGERRIFDDAVYKRGALTLHALRLLLGDEDFFALLRGWTAAHRHGVVTTAAFIDHAAAFANRSLTPFFDAWLRSRALPTL</sequence>
<proteinExistence type="inferred from homology"/>
<evidence type="ECO:0000256" key="4">
    <source>
        <dbReference type="ARBA" id="ARBA00012564"/>
    </source>
</evidence>
<dbReference type="InterPro" id="IPR027268">
    <property type="entry name" value="Peptidase_M4/M1_CTD_sf"/>
</dbReference>
<dbReference type="Pfam" id="PF01433">
    <property type="entry name" value="Peptidase_M1"/>
    <property type="match status" value="1"/>
</dbReference>
<comment type="cofactor">
    <cofactor evidence="2">
        <name>Zn(2+)</name>
        <dbReference type="ChEBI" id="CHEBI:29105"/>
    </cofactor>
</comment>
<comment type="caution">
    <text evidence="16">The sequence shown here is derived from an EMBL/GenBank/DDBJ whole genome shotgun (WGS) entry which is preliminary data.</text>
</comment>
<keyword evidence="17" id="KW-1185">Reference proteome</keyword>
<evidence type="ECO:0000256" key="8">
    <source>
        <dbReference type="ARBA" id="ARBA00022723"/>
    </source>
</evidence>
<dbReference type="InterPro" id="IPR042097">
    <property type="entry name" value="Aminopeptidase_N-like_N_sf"/>
</dbReference>
<dbReference type="PANTHER" id="PTHR11533:SF174">
    <property type="entry name" value="PUROMYCIN-SENSITIVE AMINOPEPTIDASE-RELATED"/>
    <property type="match status" value="1"/>
</dbReference>
<evidence type="ECO:0000256" key="1">
    <source>
        <dbReference type="ARBA" id="ARBA00000098"/>
    </source>
</evidence>
<feature type="domain" description="Peptidase M1 membrane alanine aminopeptidase" evidence="14">
    <location>
        <begin position="226"/>
        <end position="413"/>
    </location>
</feature>
<dbReference type="PRINTS" id="PR00756">
    <property type="entry name" value="ALADIPTASE"/>
</dbReference>
<dbReference type="InterPro" id="IPR014782">
    <property type="entry name" value="Peptidase_M1_dom"/>
</dbReference>
<evidence type="ECO:0000256" key="2">
    <source>
        <dbReference type="ARBA" id="ARBA00001947"/>
    </source>
</evidence>
<evidence type="ECO:0000256" key="3">
    <source>
        <dbReference type="ARBA" id="ARBA00010136"/>
    </source>
</evidence>
<keyword evidence="6" id="KW-0031">Aminopeptidase</keyword>
<dbReference type="Gene3D" id="1.10.390.10">
    <property type="entry name" value="Neutral Protease Domain 2"/>
    <property type="match status" value="1"/>
</dbReference>
<protein>
    <recommendedName>
        <fullName evidence="5">Aminopeptidase N</fullName>
        <ecNumber evidence="4">3.4.11.2</ecNumber>
    </recommendedName>
    <alternativeName>
        <fullName evidence="12">Alanine aminopeptidase</fullName>
    </alternativeName>
    <alternativeName>
        <fullName evidence="13">Lysyl aminopeptidase</fullName>
    </alternativeName>
</protein>
<dbReference type="InterPro" id="IPR045357">
    <property type="entry name" value="Aminopeptidase_N-like_N"/>
</dbReference>
<dbReference type="SUPFAM" id="SSF63737">
    <property type="entry name" value="Leukotriene A4 hydrolase N-terminal domain"/>
    <property type="match status" value="1"/>
</dbReference>
<reference evidence="17" key="1">
    <citation type="journal article" date="2019" name="Int. J. Syst. Evol. Microbiol.">
        <title>The Global Catalogue of Microorganisms (GCM) 10K type strain sequencing project: providing services to taxonomists for standard genome sequencing and annotation.</title>
        <authorList>
            <consortium name="The Broad Institute Genomics Platform"/>
            <consortium name="The Broad Institute Genome Sequencing Center for Infectious Disease"/>
            <person name="Wu L."/>
            <person name="Ma J."/>
        </authorList>
    </citation>
    <scope>NUCLEOTIDE SEQUENCE [LARGE SCALE GENOMIC DNA]</scope>
    <source>
        <strain evidence="17">JCM 9377</strain>
    </source>
</reference>
<keyword evidence="9" id="KW-0378">Hydrolase</keyword>
<evidence type="ECO:0000259" key="14">
    <source>
        <dbReference type="Pfam" id="PF01433"/>
    </source>
</evidence>